<evidence type="ECO:0000313" key="1">
    <source>
        <dbReference type="EMBL" id="KAH3725396.1"/>
    </source>
</evidence>
<reference evidence="1" key="2">
    <citation type="submission" date="2020-11" db="EMBL/GenBank/DDBJ databases">
        <authorList>
            <person name="McCartney M.A."/>
            <person name="Auch B."/>
            <person name="Kono T."/>
            <person name="Mallez S."/>
            <person name="Becker A."/>
            <person name="Gohl D.M."/>
            <person name="Silverstein K.A.T."/>
            <person name="Koren S."/>
            <person name="Bechman K.B."/>
            <person name="Herman A."/>
            <person name="Abrahante J.E."/>
            <person name="Garbe J."/>
        </authorList>
    </citation>
    <scope>NUCLEOTIDE SEQUENCE</scope>
    <source>
        <strain evidence="1">Duluth1</strain>
        <tissue evidence="1">Whole animal</tissue>
    </source>
</reference>
<reference evidence="1" key="1">
    <citation type="journal article" date="2019" name="bioRxiv">
        <title>The Genome of the Zebra Mussel, Dreissena polymorpha: A Resource for Invasive Species Research.</title>
        <authorList>
            <person name="McCartney M.A."/>
            <person name="Auch B."/>
            <person name="Kono T."/>
            <person name="Mallez S."/>
            <person name="Zhang Y."/>
            <person name="Obille A."/>
            <person name="Becker A."/>
            <person name="Abrahante J.E."/>
            <person name="Garbe J."/>
            <person name="Badalamenti J.P."/>
            <person name="Herman A."/>
            <person name="Mangelson H."/>
            <person name="Liachko I."/>
            <person name="Sullivan S."/>
            <person name="Sone E.D."/>
            <person name="Koren S."/>
            <person name="Silverstein K.A.T."/>
            <person name="Beckman K.B."/>
            <person name="Gohl D.M."/>
        </authorList>
    </citation>
    <scope>NUCLEOTIDE SEQUENCE</scope>
    <source>
        <strain evidence="1">Duluth1</strain>
        <tissue evidence="1">Whole animal</tissue>
    </source>
</reference>
<organism evidence="1 2">
    <name type="scientific">Dreissena polymorpha</name>
    <name type="common">Zebra mussel</name>
    <name type="synonym">Mytilus polymorpha</name>
    <dbReference type="NCBI Taxonomy" id="45954"/>
    <lineage>
        <taxon>Eukaryota</taxon>
        <taxon>Metazoa</taxon>
        <taxon>Spiralia</taxon>
        <taxon>Lophotrochozoa</taxon>
        <taxon>Mollusca</taxon>
        <taxon>Bivalvia</taxon>
        <taxon>Autobranchia</taxon>
        <taxon>Heteroconchia</taxon>
        <taxon>Euheterodonta</taxon>
        <taxon>Imparidentia</taxon>
        <taxon>Neoheterodontei</taxon>
        <taxon>Myida</taxon>
        <taxon>Dreissenoidea</taxon>
        <taxon>Dreissenidae</taxon>
        <taxon>Dreissena</taxon>
    </lineage>
</organism>
<dbReference type="Proteomes" id="UP000828390">
    <property type="component" value="Unassembled WGS sequence"/>
</dbReference>
<keyword evidence="2" id="KW-1185">Reference proteome</keyword>
<evidence type="ECO:0000313" key="2">
    <source>
        <dbReference type="Proteomes" id="UP000828390"/>
    </source>
</evidence>
<protein>
    <submittedName>
        <fullName evidence="1">Uncharacterized protein</fullName>
    </submittedName>
</protein>
<dbReference type="EMBL" id="JAIWYP010000012">
    <property type="protein sequence ID" value="KAH3725396.1"/>
    <property type="molecule type" value="Genomic_DNA"/>
</dbReference>
<gene>
    <name evidence="1" type="ORF">DPMN_051229</name>
</gene>
<dbReference type="AlphaFoldDB" id="A0A9D4HNQ8"/>
<proteinExistence type="predicted"/>
<sequence length="53" mass="5936">MSSEDIRHFCGKIDGLAFLPFWDVQEGMTVFKGDAPECMAPVTDYIGSCIRLH</sequence>
<comment type="caution">
    <text evidence="1">The sequence shown here is derived from an EMBL/GenBank/DDBJ whole genome shotgun (WGS) entry which is preliminary data.</text>
</comment>
<name>A0A9D4HNQ8_DREPO</name>
<accession>A0A9D4HNQ8</accession>